<dbReference type="InterPro" id="IPR023561">
    <property type="entry name" value="Carbonic_anhydrase_a-class"/>
</dbReference>
<evidence type="ECO:0000256" key="2">
    <source>
        <dbReference type="ARBA" id="ARBA00010718"/>
    </source>
</evidence>
<feature type="domain" description="Alpha-carbonic anhydrase" evidence="9">
    <location>
        <begin position="1"/>
        <end position="252"/>
    </location>
</feature>
<dbReference type="PANTHER" id="PTHR18952">
    <property type="entry name" value="CARBONIC ANHYDRASE"/>
    <property type="match status" value="1"/>
</dbReference>
<protein>
    <recommendedName>
        <fullName evidence="3 8">Carbonic anhydrase</fullName>
        <ecNumber evidence="3 8">4.2.1.1</ecNumber>
    </recommendedName>
</protein>
<proteinExistence type="inferred from homology"/>
<accession>A0AAD1S2T4</accession>
<dbReference type="Pfam" id="PF00194">
    <property type="entry name" value="Carb_anhydrase"/>
    <property type="match status" value="4"/>
</dbReference>
<dbReference type="Gene3D" id="3.10.200.10">
    <property type="entry name" value="Alpha carbonic anhydrase"/>
    <property type="match status" value="3"/>
</dbReference>
<evidence type="ECO:0000256" key="8">
    <source>
        <dbReference type="RuleBase" id="RU367011"/>
    </source>
</evidence>
<evidence type="ECO:0000256" key="1">
    <source>
        <dbReference type="ARBA" id="ARBA00001947"/>
    </source>
</evidence>
<evidence type="ECO:0000259" key="9">
    <source>
        <dbReference type="PROSITE" id="PS51144"/>
    </source>
</evidence>
<dbReference type="GO" id="GO:0005829">
    <property type="term" value="C:cytosol"/>
    <property type="evidence" value="ECO:0007669"/>
    <property type="project" value="TreeGrafter"/>
</dbReference>
<evidence type="ECO:0000256" key="3">
    <source>
        <dbReference type="ARBA" id="ARBA00012925"/>
    </source>
</evidence>
<dbReference type="EC" id="4.2.1.1" evidence="3 8"/>
<keyword evidence="11" id="KW-1185">Reference proteome</keyword>
<dbReference type="PROSITE" id="PS51144">
    <property type="entry name" value="ALPHA_CA_2"/>
    <property type="match status" value="2"/>
</dbReference>
<evidence type="ECO:0000313" key="10">
    <source>
        <dbReference type="EMBL" id="CAH2285514.1"/>
    </source>
</evidence>
<dbReference type="EMBL" id="OW240915">
    <property type="protein sequence ID" value="CAH2285514.1"/>
    <property type="molecule type" value="Genomic_DNA"/>
</dbReference>
<evidence type="ECO:0000256" key="6">
    <source>
        <dbReference type="ARBA" id="ARBA00023239"/>
    </source>
</evidence>
<gene>
    <name evidence="10" type="ORF">PECUL_23A050554</name>
</gene>
<dbReference type="InterPro" id="IPR036398">
    <property type="entry name" value="CA_dom_sf"/>
</dbReference>
<dbReference type="PANTHER" id="PTHR18952:SF120">
    <property type="entry name" value="CARBONIC ANHYDRASE 2"/>
    <property type="match status" value="1"/>
</dbReference>
<comment type="catalytic activity">
    <reaction evidence="7 8">
        <text>hydrogencarbonate + H(+) = CO2 + H2O</text>
        <dbReference type="Rhea" id="RHEA:10748"/>
        <dbReference type="ChEBI" id="CHEBI:15377"/>
        <dbReference type="ChEBI" id="CHEBI:15378"/>
        <dbReference type="ChEBI" id="CHEBI:16526"/>
        <dbReference type="ChEBI" id="CHEBI:17544"/>
        <dbReference type="EC" id="4.2.1.1"/>
    </reaction>
</comment>
<dbReference type="InterPro" id="IPR018338">
    <property type="entry name" value="Carbonic_anhydrase_a-class_CS"/>
</dbReference>
<keyword evidence="4 8" id="KW-0479">Metal-binding</keyword>
<dbReference type="PROSITE" id="PS00162">
    <property type="entry name" value="ALPHA_CA_1"/>
    <property type="match status" value="1"/>
</dbReference>
<organism evidence="10 11">
    <name type="scientific">Pelobates cultripes</name>
    <name type="common">Western spadefoot toad</name>
    <dbReference type="NCBI Taxonomy" id="61616"/>
    <lineage>
        <taxon>Eukaryota</taxon>
        <taxon>Metazoa</taxon>
        <taxon>Chordata</taxon>
        <taxon>Craniata</taxon>
        <taxon>Vertebrata</taxon>
        <taxon>Euteleostomi</taxon>
        <taxon>Amphibia</taxon>
        <taxon>Batrachia</taxon>
        <taxon>Anura</taxon>
        <taxon>Pelobatoidea</taxon>
        <taxon>Pelobatidae</taxon>
        <taxon>Pelobates</taxon>
    </lineage>
</organism>
<evidence type="ECO:0000256" key="5">
    <source>
        <dbReference type="ARBA" id="ARBA00022833"/>
    </source>
</evidence>
<keyword evidence="5 8" id="KW-0862">Zinc</keyword>
<evidence type="ECO:0000313" key="11">
    <source>
        <dbReference type="Proteomes" id="UP001295444"/>
    </source>
</evidence>
<dbReference type="GO" id="GO:0004089">
    <property type="term" value="F:carbonate dehydratase activity"/>
    <property type="evidence" value="ECO:0007669"/>
    <property type="project" value="UniProtKB-UniRule"/>
</dbReference>
<reference evidence="10" key="1">
    <citation type="submission" date="2022-03" db="EMBL/GenBank/DDBJ databases">
        <authorList>
            <person name="Alioto T."/>
            <person name="Alioto T."/>
            <person name="Gomez Garrido J."/>
        </authorList>
    </citation>
    <scope>NUCLEOTIDE SEQUENCE</scope>
</reference>
<dbReference type="SUPFAM" id="SSF51069">
    <property type="entry name" value="Carbonic anhydrase"/>
    <property type="match status" value="3"/>
</dbReference>
<evidence type="ECO:0000256" key="4">
    <source>
        <dbReference type="ARBA" id="ARBA00022723"/>
    </source>
</evidence>
<keyword evidence="6 8" id="KW-0456">Lyase</keyword>
<dbReference type="GO" id="GO:0008270">
    <property type="term" value="F:zinc ion binding"/>
    <property type="evidence" value="ECO:0007669"/>
    <property type="project" value="UniProtKB-UniRule"/>
</dbReference>
<name>A0AAD1S2T4_PELCU</name>
<dbReference type="SMART" id="SM01057">
    <property type="entry name" value="Carb_anhydrase"/>
    <property type="match status" value="2"/>
</dbReference>
<comment type="cofactor">
    <cofactor evidence="1 8">
        <name>Zn(2+)</name>
        <dbReference type="ChEBI" id="CHEBI:29105"/>
    </cofactor>
</comment>
<dbReference type="Proteomes" id="UP001295444">
    <property type="component" value="Chromosome 04"/>
</dbReference>
<evidence type="ECO:0000256" key="7">
    <source>
        <dbReference type="ARBA" id="ARBA00048348"/>
    </source>
</evidence>
<feature type="domain" description="Alpha-carbonic anhydrase" evidence="9">
    <location>
        <begin position="263"/>
        <end position="643"/>
    </location>
</feature>
<sequence>MGSSHSHHHKHCHSHQSPINICTKKVQHDPFLQPIMIQYDPKTSRKIVNMGHCFNVEFDDTTDMSVLSDGPLTGYYRLRQFHFHWGSTDEDGSEHIIDGKVYPAEMHIVHWNSQRYSTFEEAAKHPDGLAVIGILLKIGETNTVLQTIIDHLDQVKTKRWKKGKEYTFTKYDLSNLLPKDLNYWTYPGSLTTEPYFECVTWIVLQEAIPISSQQLAQFRSLLCTSENENPVAILENHRRMQPAIYKTNLPGMGTLFHLTFRFRKWDYNHLNHNGPDLWHEWFPNANGDRQSPINIITRDTIYDPSLQRLRVAYDPYSARVIINTGHTFTVEFDDQEDKSVINLYKSFHGVFIQLHPLERAHEKCRDPLLEDYQSPIAINSSQAKYDPSFKPLSIHYDPSAAKVILNNGHSFNVEFEDSNDKSVLRGGPVDGTYRLKQFHIHWGSCDGHGSEHTVDGVKYEAESPQKREGDRRISRGGAIAPLPPPWIRQCLVHWNTKYASFGEAVKHCDGLAVVGVFLRLYLILICVIFMFQVGDTKPELQNVINALKLIPNKGKEAAFTNYDPTGLLPTSLDFWTYQGSLTIPPLLQCVTWIVLKEPISVSSQQMEKFRNLYSSSEGEIACHMVDNYRPPQALKGREVRASFD</sequence>
<dbReference type="AlphaFoldDB" id="A0AAD1S2T4"/>
<comment type="function">
    <text evidence="8">Reversible hydration of carbon dioxide.</text>
</comment>
<dbReference type="InterPro" id="IPR001148">
    <property type="entry name" value="CA_dom"/>
</dbReference>
<comment type="similarity">
    <text evidence="2 8">Belongs to the alpha-carbonic anhydrase family.</text>
</comment>